<feature type="compositionally biased region" description="Polar residues" evidence="1">
    <location>
        <begin position="1183"/>
        <end position="1193"/>
    </location>
</feature>
<feature type="compositionally biased region" description="Polar residues" evidence="1">
    <location>
        <begin position="409"/>
        <end position="418"/>
    </location>
</feature>
<reference evidence="3" key="1">
    <citation type="submission" date="2020-11" db="EMBL/GenBank/DDBJ databases">
        <authorList>
            <consortium name="DOE Joint Genome Institute"/>
            <person name="Ahrendt S."/>
            <person name="Riley R."/>
            <person name="Andreopoulos W."/>
            <person name="Labutti K."/>
            <person name="Pangilinan J."/>
            <person name="Ruiz-Duenas F.J."/>
            <person name="Barrasa J.M."/>
            <person name="Sanchez-Garcia M."/>
            <person name="Camarero S."/>
            <person name="Miyauchi S."/>
            <person name="Serrano A."/>
            <person name="Linde D."/>
            <person name="Babiker R."/>
            <person name="Drula E."/>
            <person name="Ayuso-Fernandez I."/>
            <person name="Pacheco R."/>
            <person name="Padilla G."/>
            <person name="Ferreira P."/>
            <person name="Barriuso J."/>
            <person name="Kellner H."/>
            <person name="Castanera R."/>
            <person name="Alfaro M."/>
            <person name="Ramirez L."/>
            <person name="Pisabarro A.G."/>
            <person name="Kuo A."/>
            <person name="Tritt A."/>
            <person name="Lipzen A."/>
            <person name="He G."/>
            <person name="Yan M."/>
            <person name="Ng V."/>
            <person name="Cullen D."/>
            <person name="Martin F."/>
            <person name="Rosso M.-N."/>
            <person name="Henrissat B."/>
            <person name="Hibbett D."/>
            <person name="Martinez A.T."/>
            <person name="Grigoriev I.V."/>
        </authorList>
    </citation>
    <scope>NUCLEOTIDE SEQUENCE</scope>
    <source>
        <strain evidence="3">AH 40177</strain>
    </source>
</reference>
<feature type="compositionally biased region" description="Low complexity" evidence="1">
    <location>
        <begin position="940"/>
        <end position="962"/>
    </location>
</feature>
<feature type="region of interest" description="Disordered" evidence="1">
    <location>
        <begin position="1"/>
        <end position="102"/>
    </location>
</feature>
<feature type="region of interest" description="Disordered" evidence="1">
    <location>
        <begin position="230"/>
        <end position="295"/>
    </location>
</feature>
<protein>
    <recommendedName>
        <fullName evidence="2">GYF domain-containing protein</fullName>
    </recommendedName>
</protein>
<dbReference type="Pfam" id="PF02213">
    <property type="entry name" value="GYF"/>
    <property type="match status" value="1"/>
</dbReference>
<feature type="compositionally biased region" description="Pro residues" evidence="1">
    <location>
        <begin position="490"/>
        <end position="502"/>
    </location>
</feature>
<evidence type="ECO:0000313" key="3">
    <source>
        <dbReference type="EMBL" id="KAF9068059.1"/>
    </source>
</evidence>
<feature type="compositionally biased region" description="Low complexity" evidence="1">
    <location>
        <begin position="757"/>
        <end position="774"/>
    </location>
</feature>
<feature type="region of interest" description="Disordered" evidence="1">
    <location>
        <begin position="300"/>
        <end position="319"/>
    </location>
</feature>
<feature type="compositionally biased region" description="Low complexity" evidence="1">
    <location>
        <begin position="39"/>
        <end position="61"/>
    </location>
</feature>
<comment type="caution">
    <text evidence="3">The sequence shown here is derived from an EMBL/GenBank/DDBJ whole genome shotgun (WGS) entry which is preliminary data.</text>
</comment>
<proteinExistence type="predicted"/>
<dbReference type="PANTHER" id="PTHR24216:SF65">
    <property type="entry name" value="PAXILLIN-LIKE PROTEIN 1"/>
    <property type="match status" value="1"/>
</dbReference>
<accession>A0A9P5U6S4</accession>
<dbReference type="OrthoDB" id="6415790at2759"/>
<keyword evidence="4" id="KW-1185">Reference proteome</keyword>
<feature type="compositionally biased region" description="Low complexity" evidence="1">
    <location>
        <begin position="1219"/>
        <end position="1255"/>
    </location>
</feature>
<dbReference type="EMBL" id="JADNRY010000065">
    <property type="protein sequence ID" value="KAF9068059.1"/>
    <property type="molecule type" value="Genomic_DNA"/>
</dbReference>
<evidence type="ECO:0000313" key="4">
    <source>
        <dbReference type="Proteomes" id="UP000772434"/>
    </source>
</evidence>
<feature type="region of interest" description="Disordered" evidence="1">
    <location>
        <begin position="720"/>
        <end position="774"/>
    </location>
</feature>
<feature type="region of interest" description="Disordered" evidence="1">
    <location>
        <begin position="529"/>
        <end position="551"/>
    </location>
</feature>
<feature type="compositionally biased region" description="Acidic residues" evidence="1">
    <location>
        <begin position="1"/>
        <end position="11"/>
    </location>
</feature>
<feature type="compositionally biased region" description="Pro residues" evidence="1">
    <location>
        <begin position="92"/>
        <end position="102"/>
    </location>
</feature>
<feature type="region of interest" description="Disordered" evidence="1">
    <location>
        <begin position="923"/>
        <end position="971"/>
    </location>
</feature>
<feature type="domain" description="GYF" evidence="2">
    <location>
        <begin position="873"/>
        <end position="929"/>
    </location>
</feature>
<feature type="region of interest" description="Disordered" evidence="1">
    <location>
        <begin position="831"/>
        <end position="852"/>
    </location>
</feature>
<feature type="compositionally biased region" description="Basic and acidic residues" evidence="1">
    <location>
        <begin position="307"/>
        <end position="318"/>
    </location>
</feature>
<sequence>MSDEDGVEYDEQPAGIVEEIKDAEQQEEQVSSLPPPSPTTSTQDTQATATPATTRSSRRLSGFFNNLIHRQPRTPAPTPAQILPEEKDPPVTLIPPPRLPPPTLQELGLSLSVLTPDLSPSHFSTPPSSGAFLSPHYLLLCHAQGLDVLPLVSPPEPQPYALIRRVSFKSIVVMEQRGVLVAIAGRRDGVRVYALEEIRKAVEWRIDVEVRREKDRMRREMAKRVVSNVVKTPTTPPVPLIPRTATIRRIPTPPTDRPPPYSPPHSPSHELHPQPSVPSLQPRTSTLSLRSRGHSISEVLSVPRLTTEPRDDDAKWVESSDDEAINVVAAGSSGSQALDERTSSRHITRRNRPANLDLSLTRTNSGPPPEPSPAPTLLTLRQALAHPPLRDNTPETPHDIDDDDDERGSNSISLSQALLESRLPDLPPPGTRRPQMPILISADEPSSPRNSVSQRSDTTPNRRRRWSLMLSQSFNDPPSPRRPASATGTSPPPPLGPVPPLPSDAALVASATPRSRFIPRIISSAIQSMKISDTERPSTAGGSDDTKRANGNLLLAHAPPPKLEYVKLPGTRGSLMIKAVETAKKSFLAILCGESGEKVELFAGTYRTALGLSRTFILPDSPRSLELQLQGDDLVEVFLVFSQNVFGLEPATVRVREVRIGRAERRAARRRARELGGGRTGGDGEAEDAVNNDSENGGAGGEETNVNVSIGVSVSVGATVVANGTGHPPPTPQFIPNEHPQDRTVPSTPIGDSHDGTSTPPVSTATSNNPNSASASAADELIALATARMGPYTTFQQLSFAPRFPLASIADEYVIPPTYGEFVDYREEHEGGATSAVDDGGVTPTGEGRSDSVDLALANFSPPGLPVPVPSAPSKWFYRDPKGTVHGPWKPSLMQAWYKDGLLPPDLPVRKEEDTEYTLLKDLRLQSLDPTHPFKPPTPSQSGSTSQSNLSHSQSNSQGSNPALDPFRPSTKPLLKPISLLAQPRHFGPPALFYSSRGGHSTAIVDARGRSVLKGRFLWSDDSSPYDSTPLLNGASEKTASSSSLTNTNSNTTQHLTRSNTNTNTRTHTHRMGDVKRVEALDITNYSNPSSTPRSILIAMRQGGVEAVDLGDALLRPADESRMTLPGFFPGAGTVNRRAPFVWRIGTPVGGSHSLNSTQLGGDGGGNSMNMMSSGGSAGGTILSGSSSRTKNGNLGKAKLSAGLGMGMGGTRSPGLQRSTSVSGNSSSGHTHGGNHASNESRSAGRNGNGNGMEMVGMETEMGVGMGMGPIMIREEVAIMAMIETETQSLPENSTTRCCS</sequence>
<feature type="compositionally biased region" description="Polar residues" evidence="1">
    <location>
        <begin position="447"/>
        <end position="459"/>
    </location>
</feature>
<dbReference type="InterPro" id="IPR003169">
    <property type="entry name" value="GYF"/>
</dbReference>
<dbReference type="Proteomes" id="UP000772434">
    <property type="component" value="Unassembled WGS sequence"/>
</dbReference>
<feature type="compositionally biased region" description="Low complexity" evidence="1">
    <location>
        <begin position="241"/>
        <end position="250"/>
    </location>
</feature>
<evidence type="ECO:0000259" key="2">
    <source>
        <dbReference type="PROSITE" id="PS50829"/>
    </source>
</evidence>
<name>A0A9P5U6S4_9AGAR</name>
<feature type="compositionally biased region" description="Basic and acidic residues" evidence="1">
    <location>
        <begin position="388"/>
        <end position="399"/>
    </location>
</feature>
<feature type="region of interest" description="Disordered" evidence="1">
    <location>
        <begin position="1154"/>
        <end position="1255"/>
    </location>
</feature>
<evidence type="ECO:0000256" key="1">
    <source>
        <dbReference type="SAM" id="MobiDB-lite"/>
    </source>
</evidence>
<dbReference type="PANTHER" id="PTHR24216">
    <property type="entry name" value="PAXILLIN-RELATED"/>
    <property type="match status" value="1"/>
</dbReference>
<organism evidence="3 4">
    <name type="scientific">Rhodocollybia butyracea</name>
    <dbReference type="NCBI Taxonomy" id="206335"/>
    <lineage>
        <taxon>Eukaryota</taxon>
        <taxon>Fungi</taxon>
        <taxon>Dikarya</taxon>
        <taxon>Basidiomycota</taxon>
        <taxon>Agaricomycotina</taxon>
        <taxon>Agaricomycetes</taxon>
        <taxon>Agaricomycetidae</taxon>
        <taxon>Agaricales</taxon>
        <taxon>Marasmiineae</taxon>
        <taxon>Omphalotaceae</taxon>
        <taxon>Rhodocollybia</taxon>
    </lineage>
</organism>
<feature type="compositionally biased region" description="Pro residues" evidence="1">
    <location>
        <begin position="251"/>
        <end position="266"/>
    </location>
</feature>
<feature type="region of interest" description="Disordered" evidence="1">
    <location>
        <begin position="329"/>
        <end position="504"/>
    </location>
</feature>
<dbReference type="InterPro" id="IPR035445">
    <property type="entry name" value="GYF-like_dom_sf"/>
</dbReference>
<feature type="region of interest" description="Disordered" evidence="1">
    <location>
        <begin position="664"/>
        <end position="705"/>
    </location>
</feature>
<feature type="compositionally biased region" description="Polar residues" evidence="1">
    <location>
        <begin position="277"/>
        <end position="289"/>
    </location>
</feature>
<gene>
    <name evidence="3" type="ORF">BDP27DRAFT_1422293</name>
</gene>
<dbReference type="SMART" id="SM00444">
    <property type="entry name" value="GYF"/>
    <property type="match status" value="1"/>
</dbReference>
<dbReference type="PROSITE" id="PS50829">
    <property type="entry name" value="GYF"/>
    <property type="match status" value="1"/>
</dbReference>
<dbReference type="Gene3D" id="3.30.1490.40">
    <property type="match status" value="1"/>
</dbReference>
<feature type="compositionally biased region" description="Low complexity" evidence="1">
    <location>
        <begin position="1039"/>
        <end position="1066"/>
    </location>
</feature>
<dbReference type="SUPFAM" id="SSF55277">
    <property type="entry name" value="GYF domain"/>
    <property type="match status" value="1"/>
</dbReference>
<feature type="region of interest" description="Disordered" evidence="1">
    <location>
        <begin position="1029"/>
        <end position="1069"/>
    </location>
</feature>